<dbReference type="Pfam" id="PF00106">
    <property type="entry name" value="adh_short"/>
    <property type="match status" value="1"/>
</dbReference>
<sequence>MPTIAIIGAGPGMGLAIARTFGSRGFDVALISRTKEKLQTLVGQLGQEGITAEAFTADVLDRPSLTAALDAVKARFGGIDVLEYSPAPHSPVPGLTMAAPSEATVDNLQPQIEYIFYGAITAAQAVLPAMREAGAGTLLFTTGGGSVDPIPMLGNVNAPAAALRNWVINLDKELAGSGVHAAHVAIGVWIGEGFPTATSEEIAPLYWDLHENRDRSEAVFTA</sequence>
<evidence type="ECO:0000313" key="2">
    <source>
        <dbReference type="Proteomes" id="UP000637788"/>
    </source>
</evidence>
<dbReference type="InterPro" id="IPR002347">
    <property type="entry name" value="SDR_fam"/>
</dbReference>
<dbReference type="Gene3D" id="3.40.50.720">
    <property type="entry name" value="NAD(P)-binding Rossmann-like Domain"/>
    <property type="match status" value="1"/>
</dbReference>
<keyword evidence="2" id="KW-1185">Reference proteome</keyword>
<reference evidence="1" key="2">
    <citation type="submission" date="2020-09" db="EMBL/GenBank/DDBJ databases">
        <authorList>
            <person name="Sun Q."/>
            <person name="Ohkuma M."/>
        </authorList>
    </citation>
    <scope>NUCLEOTIDE SEQUENCE</scope>
    <source>
        <strain evidence="1">JCM 3035</strain>
    </source>
</reference>
<dbReference type="EMBL" id="BMPQ01000030">
    <property type="protein sequence ID" value="GGL04161.1"/>
    <property type="molecule type" value="Genomic_DNA"/>
</dbReference>
<gene>
    <name evidence="1" type="ORF">GCM10010094_76160</name>
</gene>
<dbReference type="RefSeq" id="WP_189326317.1">
    <property type="nucleotide sequence ID" value="NZ_BMPQ01000030.1"/>
</dbReference>
<organism evidence="1 2">
    <name type="scientific">Streptomyces flaveus</name>
    <dbReference type="NCBI Taxonomy" id="66370"/>
    <lineage>
        <taxon>Bacteria</taxon>
        <taxon>Bacillati</taxon>
        <taxon>Actinomycetota</taxon>
        <taxon>Actinomycetes</taxon>
        <taxon>Kitasatosporales</taxon>
        <taxon>Streptomycetaceae</taxon>
        <taxon>Streptomyces</taxon>
        <taxon>Streptomyces aurantiacus group</taxon>
    </lineage>
</organism>
<comment type="caution">
    <text evidence="1">The sequence shown here is derived from an EMBL/GenBank/DDBJ whole genome shotgun (WGS) entry which is preliminary data.</text>
</comment>
<name>A0A917REC3_9ACTN</name>
<dbReference type="Proteomes" id="UP000637788">
    <property type="component" value="Unassembled WGS sequence"/>
</dbReference>
<accession>A0A917REC3</accession>
<evidence type="ECO:0000313" key="1">
    <source>
        <dbReference type="EMBL" id="GGL04161.1"/>
    </source>
</evidence>
<dbReference type="InterPro" id="IPR036291">
    <property type="entry name" value="NAD(P)-bd_dom_sf"/>
</dbReference>
<protein>
    <submittedName>
        <fullName evidence="1">Short-chain dehydrogenase</fullName>
    </submittedName>
</protein>
<proteinExistence type="predicted"/>
<dbReference type="PANTHER" id="PTHR43431:SF7">
    <property type="entry name" value="OXIDOREDUCTASE, SHORT CHAIN DEHYDROGENASE_REDUCTASE FAMILY (AFU_ORTHOLOGUE AFUA_5G14000)"/>
    <property type="match status" value="1"/>
</dbReference>
<reference evidence="1" key="1">
    <citation type="journal article" date="2014" name="Int. J. Syst. Evol. Microbiol.">
        <title>Complete genome sequence of Corynebacterium casei LMG S-19264T (=DSM 44701T), isolated from a smear-ripened cheese.</title>
        <authorList>
            <consortium name="US DOE Joint Genome Institute (JGI-PGF)"/>
            <person name="Walter F."/>
            <person name="Albersmeier A."/>
            <person name="Kalinowski J."/>
            <person name="Ruckert C."/>
        </authorList>
    </citation>
    <scope>NUCLEOTIDE SEQUENCE</scope>
    <source>
        <strain evidence="1">JCM 3035</strain>
    </source>
</reference>
<dbReference type="SUPFAM" id="SSF51735">
    <property type="entry name" value="NAD(P)-binding Rossmann-fold domains"/>
    <property type="match status" value="1"/>
</dbReference>
<dbReference type="AlphaFoldDB" id="A0A917REC3"/>
<dbReference type="PANTHER" id="PTHR43431">
    <property type="entry name" value="OXIDOREDUCTASE, SHORT CHAIN DEHYDROGENASE/REDUCTASE FAMILY (AFU_ORTHOLOGUE AFUA_5G14000)"/>
    <property type="match status" value="1"/>
</dbReference>